<dbReference type="AlphaFoldDB" id="A0A813DHD5"/>
<accession>A0A813DHD5</accession>
<sequence length="628" mass="69496">VRACPRGGERSGMSCPMTPFEALRTLRMRQELGPLGDDGVALYIGAWEYDADDWSNGLAEGSNAVEGPPQGLSADLEPGVPFARCLLRKELGEHHEMMRSLRWIYVGEPDTGTSPHLDPLATHGWMWLAAGKKEWRIIRWAPQATGDCTAVPRGTPEDLFAPGGCRALAEWLQSASSEPEAVEAVEAWAGELREGDLDSAADVLRCLESYVAGELKKLGQPASVGNLSAAQLGKKPSGDLRRPVAALVALRWVSLMRQQSQLKVHKVSVMRQQSQLKSTRVLVVLKGQLDAAAVTAEGSQGQRDAAAVTAEEHKVSLMRQQSQLRVHKVSVMRQQSQLKIHRVARASGGIEGAEEASNGPQRYNKENKRKLHEVDARQQNVQDLALSPSENFRREEAFRWWKTPGALATENLLSDYDEILVQNPLSGQLIELNQYVITCDSQDSHLSAPQVPSSEWYAQTVQRRPHFGKELGKHEKRHSKIALLQRSYIEMVCQGEEQARIIIDAVRDFCFYVLTRPAGTQECSGIYDELNTEALPLTTMVFPELRSGRPPVHFTVTNMFRGMGAEEVEDLVRRLDSMPCTYPSTFCSLWVCTQEFGPLPDGYPYPLGTAAGDASVTEKLYTAILDAL</sequence>
<gene>
    <name evidence="1" type="ORF">PGLA1383_LOCUS4325</name>
</gene>
<organism evidence="1 2">
    <name type="scientific">Polarella glacialis</name>
    <name type="common">Dinoflagellate</name>
    <dbReference type="NCBI Taxonomy" id="89957"/>
    <lineage>
        <taxon>Eukaryota</taxon>
        <taxon>Sar</taxon>
        <taxon>Alveolata</taxon>
        <taxon>Dinophyceae</taxon>
        <taxon>Suessiales</taxon>
        <taxon>Suessiaceae</taxon>
        <taxon>Polarella</taxon>
    </lineage>
</organism>
<feature type="non-terminal residue" evidence="1">
    <location>
        <position position="628"/>
    </location>
</feature>
<dbReference type="SUPFAM" id="SSF51197">
    <property type="entry name" value="Clavaminate synthase-like"/>
    <property type="match status" value="1"/>
</dbReference>
<protein>
    <submittedName>
        <fullName evidence="1">Uncharacterized protein</fullName>
    </submittedName>
</protein>
<dbReference type="OrthoDB" id="423214at2759"/>
<reference evidence="1" key="1">
    <citation type="submission" date="2021-02" db="EMBL/GenBank/DDBJ databases">
        <authorList>
            <person name="Dougan E. K."/>
            <person name="Rhodes N."/>
            <person name="Thang M."/>
            <person name="Chan C."/>
        </authorList>
    </citation>
    <scope>NUCLEOTIDE SEQUENCE</scope>
</reference>
<dbReference type="Gene3D" id="2.60.120.650">
    <property type="entry name" value="Cupin"/>
    <property type="match status" value="1"/>
</dbReference>
<dbReference type="EMBL" id="CAJNNV010001625">
    <property type="protein sequence ID" value="CAE8585416.1"/>
    <property type="molecule type" value="Genomic_DNA"/>
</dbReference>
<comment type="caution">
    <text evidence="1">The sequence shown here is derived from an EMBL/GenBank/DDBJ whole genome shotgun (WGS) entry which is preliminary data.</text>
</comment>
<name>A0A813DHD5_POLGL</name>
<feature type="non-terminal residue" evidence="1">
    <location>
        <position position="1"/>
    </location>
</feature>
<dbReference type="Proteomes" id="UP000654075">
    <property type="component" value="Unassembled WGS sequence"/>
</dbReference>
<evidence type="ECO:0000313" key="2">
    <source>
        <dbReference type="Proteomes" id="UP000654075"/>
    </source>
</evidence>
<proteinExistence type="predicted"/>
<keyword evidence="2" id="KW-1185">Reference proteome</keyword>
<evidence type="ECO:0000313" key="1">
    <source>
        <dbReference type="EMBL" id="CAE8585416.1"/>
    </source>
</evidence>